<feature type="region of interest" description="Disordered" evidence="1">
    <location>
        <begin position="1"/>
        <end position="268"/>
    </location>
</feature>
<name>A0A316VEH7_9BASI</name>
<reference evidence="2 3" key="1">
    <citation type="journal article" date="2018" name="Mol. Biol. Evol.">
        <title>Broad Genomic Sampling Reveals a Smut Pathogenic Ancestry of the Fungal Clade Ustilaginomycotina.</title>
        <authorList>
            <person name="Kijpornyongpan T."/>
            <person name="Mondo S.J."/>
            <person name="Barry K."/>
            <person name="Sandor L."/>
            <person name="Lee J."/>
            <person name="Lipzen A."/>
            <person name="Pangilinan J."/>
            <person name="LaButti K."/>
            <person name="Hainaut M."/>
            <person name="Henrissat B."/>
            <person name="Grigoriev I.V."/>
            <person name="Spatafora J.W."/>
            <person name="Aime M.C."/>
        </authorList>
    </citation>
    <scope>NUCLEOTIDE SEQUENCE [LARGE SCALE GENOMIC DNA]</scope>
    <source>
        <strain evidence="2 3">MCA 3882</strain>
    </source>
</reference>
<feature type="compositionally biased region" description="Polar residues" evidence="1">
    <location>
        <begin position="89"/>
        <end position="108"/>
    </location>
</feature>
<gene>
    <name evidence="2" type="ORF">FA14DRAFT_184788</name>
</gene>
<accession>A0A316VEH7</accession>
<feature type="compositionally biased region" description="Basic residues" evidence="1">
    <location>
        <begin position="259"/>
        <end position="268"/>
    </location>
</feature>
<dbReference type="RefSeq" id="XP_025356222.1">
    <property type="nucleotide sequence ID" value="XM_025501406.1"/>
</dbReference>
<protein>
    <submittedName>
        <fullName evidence="2">Uncharacterized protein</fullName>
    </submittedName>
</protein>
<proteinExistence type="predicted"/>
<evidence type="ECO:0000256" key="1">
    <source>
        <dbReference type="SAM" id="MobiDB-lite"/>
    </source>
</evidence>
<feature type="compositionally biased region" description="Basic and acidic residues" evidence="1">
    <location>
        <begin position="215"/>
        <end position="224"/>
    </location>
</feature>
<evidence type="ECO:0000313" key="3">
    <source>
        <dbReference type="Proteomes" id="UP000245771"/>
    </source>
</evidence>
<feature type="compositionally biased region" description="Polar residues" evidence="1">
    <location>
        <begin position="149"/>
        <end position="163"/>
    </location>
</feature>
<organism evidence="2 3">
    <name type="scientific">Meira miltonrushii</name>
    <dbReference type="NCBI Taxonomy" id="1280837"/>
    <lineage>
        <taxon>Eukaryota</taxon>
        <taxon>Fungi</taxon>
        <taxon>Dikarya</taxon>
        <taxon>Basidiomycota</taxon>
        <taxon>Ustilaginomycotina</taxon>
        <taxon>Exobasidiomycetes</taxon>
        <taxon>Exobasidiales</taxon>
        <taxon>Brachybasidiaceae</taxon>
        <taxon>Meira</taxon>
    </lineage>
</organism>
<dbReference type="GeneID" id="37023187"/>
<evidence type="ECO:0000313" key="2">
    <source>
        <dbReference type="EMBL" id="PWN35920.1"/>
    </source>
</evidence>
<sequence>MSSSVSQGSHHSPSSPRIVAKSKSTSPRASAQQHQHEAQSSRMPSSPDKKGKRPRTPSPERVLSPARSSPHNQQPKSTVKLFGKVIQEGTPSRSPSPKRQQTSGNSPTLRLFGKDISPPASGTSQHHKSSGGASLFGVDLHKEAAKGKQNLQLGMSTSTSPTKGHNGGSPSRVHGTSSIKSPVIHLDSDSEGGKSGSAGGSRPVRRSESPFPARQRGDTPESQKTDASFSYSEDSGFGAKSALSRRMPTQMKGQFTTKPQRHAKSARG</sequence>
<dbReference type="Proteomes" id="UP000245771">
    <property type="component" value="Unassembled WGS sequence"/>
</dbReference>
<feature type="compositionally biased region" description="Polar residues" evidence="1">
    <location>
        <begin position="66"/>
        <end position="77"/>
    </location>
</feature>
<dbReference type="AlphaFoldDB" id="A0A316VEH7"/>
<dbReference type="InParanoid" id="A0A316VEH7"/>
<feature type="compositionally biased region" description="Low complexity" evidence="1">
    <location>
        <begin position="1"/>
        <end position="16"/>
    </location>
</feature>
<dbReference type="EMBL" id="KZ819603">
    <property type="protein sequence ID" value="PWN35920.1"/>
    <property type="molecule type" value="Genomic_DNA"/>
</dbReference>
<keyword evidence="3" id="KW-1185">Reference proteome</keyword>